<organism evidence="7 8">
    <name type="scientific">Vigna mungo</name>
    <name type="common">Black gram</name>
    <name type="synonym">Phaseolus mungo</name>
    <dbReference type="NCBI Taxonomy" id="3915"/>
    <lineage>
        <taxon>Eukaryota</taxon>
        <taxon>Viridiplantae</taxon>
        <taxon>Streptophyta</taxon>
        <taxon>Embryophyta</taxon>
        <taxon>Tracheophyta</taxon>
        <taxon>Spermatophyta</taxon>
        <taxon>Magnoliopsida</taxon>
        <taxon>eudicotyledons</taxon>
        <taxon>Gunneridae</taxon>
        <taxon>Pentapetalae</taxon>
        <taxon>rosids</taxon>
        <taxon>fabids</taxon>
        <taxon>Fabales</taxon>
        <taxon>Fabaceae</taxon>
        <taxon>Papilionoideae</taxon>
        <taxon>50 kb inversion clade</taxon>
        <taxon>NPAAA clade</taxon>
        <taxon>indigoferoid/millettioid clade</taxon>
        <taxon>Phaseoleae</taxon>
        <taxon>Vigna</taxon>
    </lineage>
</organism>
<dbReference type="FunFam" id="2.20.25.100:FF:000001">
    <property type="entry name" value="40S ribosomal protein S27"/>
    <property type="match status" value="1"/>
</dbReference>
<keyword evidence="6" id="KW-0472">Membrane</keyword>
<keyword evidence="3 5" id="KW-0689">Ribosomal protein</keyword>
<dbReference type="Proteomes" id="UP001374535">
    <property type="component" value="Chromosome 4"/>
</dbReference>
<name>A0AAQ3S391_VIGMU</name>
<keyword evidence="6" id="KW-1133">Transmembrane helix</keyword>
<dbReference type="InterPro" id="IPR023407">
    <property type="entry name" value="Ribosomal_eS27_Zn-bd_dom_sf"/>
</dbReference>
<evidence type="ECO:0000256" key="4">
    <source>
        <dbReference type="ARBA" id="ARBA00023274"/>
    </source>
</evidence>
<evidence type="ECO:0000256" key="2">
    <source>
        <dbReference type="ARBA" id="ARBA00022833"/>
    </source>
</evidence>
<evidence type="ECO:0000313" key="7">
    <source>
        <dbReference type="EMBL" id="WVZ14748.1"/>
    </source>
</evidence>
<evidence type="ECO:0000256" key="5">
    <source>
        <dbReference type="RuleBase" id="RU000671"/>
    </source>
</evidence>
<dbReference type="PANTHER" id="PTHR11594">
    <property type="entry name" value="40S RIBOSOMAL PROTEIN S27"/>
    <property type="match status" value="1"/>
</dbReference>
<dbReference type="GO" id="GO:0006412">
    <property type="term" value="P:translation"/>
    <property type="evidence" value="ECO:0007669"/>
    <property type="project" value="InterPro"/>
</dbReference>
<dbReference type="GO" id="GO:0008270">
    <property type="term" value="F:zinc ion binding"/>
    <property type="evidence" value="ECO:0007669"/>
    <property type="project" value="UniProtKB-KW"/>
</dbReference>
<dbReference type="Gene3D" id="2.20.25.100">
    <property type="entry name" value="Zn-binding ribosomal proteins"/>
    <property type="match status" value="1"/>
</dbReference>
<dbReference type="HAMAP" id="MF_00371">
    <property type="entry name" value="Ribosomal_eS27"/>
    <property type="match status" value="1"/>
</dbReference>
<dbReference type="InterPro" id="IPR011332">
    <property type="entry name" value="Ribosomal_zn-bd"/>
</dbReference>
<keyword evidence="5" id="KW-0479">Metal-binding</keyword>
<keyword evidence="5" id="KW-0863">Zinc-finger</keyword>
<evidence type="ECO:0000256" key="1">
    <source>
        <dbReference type="ARBA" id="ARBA00010919"/>
    </source>
</evidence>
<dbReference type="Pfam" id="PF01667">
    <property type="entry name" value="Ribosomal_S27e"/>
    <property type="match status" value="1"/>
</dbReference>
<reference evidence="7 8" key="1">
    <citation type="journal article" date="2023" name="Life. Sci Alliance">
        <title>Evolutionary insights into 3D genome organization and epigenetic landscape of Vigna mungo.</title>
        <authorList>
            <person name="Junaid A."/>
            <person name="Singh B."/>
            <person name="Bhatia S."/>
        </authorList>
    </citation>
    <scope>NUCLEOTIDE SEQUENCE [LARGE SCALE GENOMIC DNA]</scope>
    <source>
        <strain evidence="7">Urdbean</strain>
    </source>
</reference>
<dbReference type="PROSITE" id="PS01168">
    <property type="entry name" value="RIBOSOMAL_S27E"/>
    <property type="match status" value="1"/>
</dbReference>
<dbReference type="AlphaFoldDB" id="A0AAQ3S391"/>
<dbReference type="InterPro" id="IPR000592">
    <property type="entry name" value="Ribosomal_eS27"/>
</dbReference>
<keyword evidence="6" id="KW-0812">Transmembrane</keyword>
<protein>
    <recommendedName>
        <fullName evidence="5">40S ribosomal protein S27</fullName>
    </recommendedName>
</protein>
<keyword evidence="4 5" id="KW-0687">Ribonucleoprotein</keyword>
<dbReference type="GO" id="GO:0005840">
    <property type="term" value="C:ribosome"/>
    <property type="evidence" value="ECO:0007669"/>
    <property type="project" value="UniProtKB-KW"/>
</dbReference>
<accession>A0AAQ3S391</accession>
<comment type="cofactor">
    <cofactor evidence="5">
        <name>Zn(2+)</name>
        <dbReference type="ChEBI" id="CHEBI:29105"/>
    </cofactor>
    <text evidence="5">Binds 1 zinc ion per subunit.</text>
</comment>
<comment type="similarity">
    <text evidence="1 5">Belongs to the eukaryotic ribosomal protein eS27 family.</text>
</comment>
<keyword evidence="8" id="KW-1185">Reference proteome</keyword>
<dbReference type="EMBL" id="CP144697">
    <property type="protein sequence ID" value="WVZ14748.1"/>
    <property type="molecule type" value="Genomic_DNA"/>
</dbReference>
<sequence length="406" mass="46239">MVLQNDIDLLNPPAELEKRKHKLKRLVQSPNSFFMDVKCQGCFNITTVFSHSQTVVVCGNCQTVLCQPTGGRARLTEGAHLGRRKMNGAVIKLWNFTKGPKTNYEGVSSSKFYRKSAEFTLGASKWRWAPFPAVFQQKFTLGAVVLGVFDPSGAIGEGLQAALSLEVYSVVRDQPCVWSGETPRQWLCKVVKATTSAQPAPALYTFLDDYFDVFYEINVHVYEDLQVYVGVELTLALYVLYVFAFLLAMIIQSFGCEQQGLLRDTFIFHPKLYGWRLLFEDRGVRGCNRFVMARRRTQISQFKAFCELWFMIFGIAGLKKSGKCRDLGFRIKDFTTLLNYYDDCGGVRVHDFWDCISRFRVHGLRFRHALELLQWLMRVFACGSLRFSGCCTLICKVEMTVAGSND</sequence>
<evidence type="ECO:0000256" key="3">
    <source>
        <dbReference type="ARBA" id="ARBA00022980"/>
    </source>
</evidence>
<feature type="transmembrane region" description="Helical" evidence="6">
    <location>
        <begin position="235"/>
        <end position="254"/>
    </location>
</feature>
<dbReference type="SUPFAM" id="SSF57829">
    <property type="entry name" value="Zn-binding ribosomal proteins"/>
    <property type="match status" value="1"/>
</dbReference>
<dbReference type="GO" id="GO:1990904">
    <property type="term" value="C:ribonucleoprotein complex"/>
    <property type="evidence" value="ECO:0007669"/>
    <property type="project" value="UniProtKB-KW"/>
</dbReference>
<dbReference type="GO" id="GO:0003735">
    <property type="term" value="F:structural constituent of ribosome"/>
    <property type="evidence" value="ECO:0007669"/>
    <property type="project" value="InterPro"/>
</dbReference>
<gene>
    <name evidence="7" type="ORF">V8G54_012314</name>
</gene>
<keyword evidence="2 5" id="KW-0862">Zinc</keyword>
<evidence type="ECO:0000256" key="6">
    <source>
        <dbReference type="SAM" id="Phobius"/>
    </source>
</evidence>
<proteinExistence type="inferred from homology"/>
<evidence type="ECO:0000313" key="8">
    <source>
        <dbReference type="Proteomes" id="UP001374535"/>
    </source>
</evidence>